<dbReference type="AlphaFoldDB" id="A0A2V4EAP5"/>
<feature type="coiled-coil region" evidence="1">
    <location>
        <begin position="86"/>
        <end position="113"/>
    </location>
</feature>
<reference evidence="2 3" key="1">
    <citation type="submission" date="2018-05" db="EMBL/GenBank/DDBJ databases">
        <title>Reference genomes for bee gut microbiota database.</title>
        <authorList>
            <person name="Ellegaard K.M."/>
        </authorList>
    </citation>
    <scope>NUCLEOTIDE SEQUENCE [LARGE SCALE GENOMIC DNA]</scope>
    <source>
        <strain evidence="2 3">ESL0182</strain>
    </source>
</reference>
<evidence type="ECO:0000313" key="2">
    <source>
        <dbReference type="EMBL" id="PXZ07484.1"/>
    </source>
</evidence>
<sequence length="130" mass="15399">MSVSGDDFLNSAHEFLDKKREIDYRNFISRGYYGMYHKILSVLNYMPNVSGSHHSALIEYLSNSSQHKNEPYDSMKLKSLGYIMFQERLSRNKADYELDCEEFNEDIVELSKKTHKRFNETIEQLQKCCH</sequence>
<dbReference type="Proteomes" id="UP000247932">
    <property type="component" value="Unassembled WGS sequence"/>
</dbReference>
<evidence type="ECO:0008006" key="4">
    <source>
        <dbReference type="Google" id="ProtNLM"/>
    </source>
</evidence>
<dbReference type="OrthoDB" id="7030738at2"/>
<proteinExistence type="predicted"/>
<gene>
    <name evidence="2" type="ORF">DKK70_06425</name>
</gene>
<evidence type="ECO:0000313" key="3">
    <source>
        <dbReference type="Proteomes" id="UP000247932"/>
    </source>
</evidence>
<name>A0A2V4EAP5_9GAMM</name>
<accession>A0A2V4EAP5</accession>
<dbReference type="Gene3D" id="1.20.120.330">
    <property type="entry name" value="Nucleotidyltransferases domain 2"/>
    <property type="match status" value="1"/>
</dbReference>
<dbReference type="RefSeq" id="WP_110433243.1">
    <property type="nucleotide sequence ID" value="NZ_QGLR01000009.1"/>
</dbReference>
<keyword evidence="1" id="KW-0175">Coiled coil</keyword>
<organism evidence="2 3">
    <name type="scientific">Gilliamella apicola</name>
    <dbReference type="NCBI Taxonomy" id="1196095"/>
    <lineage>
        <taxon>Bacteria</taxon>
        <taxon>Pseudomonadati</taxon>
        <taxon>Pseudomonadota</taxon>
        <taxon>Gammaproteobacteria</taxon>
        <taxon>Orbales</taxon>
        <taxon>Orbaceae</taxon>
        <taxon>Gilliamella</taxon>
    </lineage>
</organism>
<evidence type="ECO:0000256" key="1">
    <source>
        <dbReference type="SAM" id="Coils"/>
    </source>
</evidence>
<keyword evidence="3" id="KW-1185">Reference proteome</keyword>
<comment type="caution">
    <text evidence="2">The sequence shown here is derived from an EMBL/GenBank/DDBJ whole genome shotgun (WGS) entry which is preliminary data.</text>
</comment>
<protein>
    <recommendedName>
        <fullName evidence="4">HEPN domain-containing protein</fullName>
    </recommendedName>
</protein>
<dbReference type="EMBL" id="QGLR01000009">
    <property type="protein sequence ID" value="PXZ07484.1"/>
    <property type="molecule type" value="Genomic_DNA"/>
</dbReference>